<comment type="cofactor">
    <cofactor evidence="1">
        <name>heme</name>
        <dbReference type="ChEBI" id="CHEBI:30413"/>
    </cofactor>
</comment>
<dbReference type="Pfam" id="PF00067">
    <property type="entry name" value="p450"/>
    <property type="match status" value="2"/>
</dbReference>
<name>A0A9W6F1F5_9CHLO</name>
<evidence type="ECO:0000256" key="2">
    <source>
        <dbReference type="RuleBase" id="RU000461"/>
    </source>
</evidence>
<keyword evidence="2" id="KW-0560">Oxidoreductase</keyword>
<dbReference type="InterPro" id="IPR036396">
    <property type="entry name" value="Cyt_P450_sf"/>
</dbReference>
<dbReference type="GO" id="GO:0004497">
    <property type="term" value="F:monooxygenase activity"/>
    <property type="evidence" value="ECO:0007669"/>
    <property type="project" value="UniProtKB-KW"/>
</dbReference>
<comment type="caution">
    <text evidence="4">The sequence shown here is derived from an EMBL/GenBank/DDBJ whole genome shotgun (WGS) entry which is preliminary data.</text>
</comment>
<dbReference type="PANTHER" id="PTHR24301">
    <property type="entry name" value="THROMBOXANE-A SYNTHASE"/>
    <property type="match status" value="1"/>
</dbReference>
<dbReference type="AlphaFoldDB" id="A0A9W6F1F5"/>
<keyword evidence="1 2" id="KW-0408">Iron</keyword>
<proteinExistence type="inferred from homology"/>
<keyword evidence="1 2" id="KW-0349">Heme</keyword>
<dbReference type="SUPFAM" id="SSF48264">
    <property type="entry name" value="Cytochrome P450"/>
    <property type="match status" value="1"/>
</dbReference>
<protein>
    <recommendedName>
        <fullName evidence="6">Cytochrome P450</fullName>
    </recommendedName>
</protein>
<dbReference type="Gene3D" id="1.10.630.10">
    <property type="entry name" value="Cytochrome P450"/>
    <property type="match status" value="1"/>
</dbReference>
<dbReference type="EMBL" id="BRXU01000005">
    <property type="protein sequence ID" value="GLC52111.1"/>
    <property type="molecule type" value="Genomic_DNA"/>
</dbReference>
<dbReference type="GO" id="GO:0020037">
    <property type="term" value="F:heme binding"/>
    <property type="evidence" value="ECO:0007669"/>
    <property type="project" value="InterPro"/>
</dbReference>
<feature type="transmembrane region" description="Helical" evidence="3">
    <location>
        <begin position="20"/>
        <end position="39"/>
    </location>
</feature>
<evidence type="ECO:0000256" key="1">
    <source>
        <dbReference type="PIRSR" id="PIRSR602401-1"/>
    </source>
</evidence>
<evidence type="ECO:0000313" key="4">
    <source>
        <dbReference type="EMBL" id="GLC52111.1"/>
    </source>
</evidence>
<dbReference type="OrthoDB" id="540635at2759"/>
<feature type="binding site" description="axial binding residue" evidence="1">
    <location>
        <position position="533"/>
    </location>
    <ligand>
        <name>heme</name>
        <dbReference type="ChEBI" id="CHEBI:30413"/>
    </ligand>
    <ligandPart>
        <name>Fe</name>
        <dbReference type="ChEBI" id="CHEBI:18248"/>
    </ligandPart>
</feature>
<evidence type="ECO:0000313" key="5">
    <source>
        <dbReference type="Proteomes" id="UP001165080"/>
    </source>
</evidence>
<keyword evidence="1 2" id="KW-0479">Metal-binding</keyword>
<evidence type="ECO:0008006" key="6">
    <source>
        <dbReference type="Google" id="ProtNLM"/>
    </source>
</evidence>
<accession>A0A9W6F1F5</accession>
<keyword evidence="2" id="KW-0503">Monooxygenase</keyword>
<dbReference type="PROSITE" id="PS00086">
    <property type="entry name" value="CYTOCHROME_P450"/>
    <property type="match status" value="1"/>
</dbReference>
<dbReference type="PRINTS" id="PR00463">
    <property type="entry name" value="EP450I"/>
</dbReference>
<sequence>MSSTLLLARSATELVSTPFGALLTALAALVGFLCWLGFYPLRRWRYRHFPGPVGLPFFGNLPQIAAMDTTRYLSYVSQKYGPVCKVWFGTRPWLVISDPDLVRKLSAQCTARAKELTSYLSVLTGEVREIEAASAFYAHGETWRRGRRAFEASIVHPTRLAGHLPVIRRVLGRFVPSLARYTTASATSGQPPLDAQKAVGDLMLAITGELAYGVDFEVDFEAEGAPQGGCPEDASKQAAGGRVGAHLARISREVFTVIQLENASAYLALQLMFPSLAPAIRWLADLLPDANQRRCMGVNSDLAAVSRQLMTQGVSAKQQRDRAAAGEAVANGFKADEATNGKAVNAIRAFRELGSEIAASSFMAGMLEDRKGAGAQDRLSDKEVIAQSSTFILASYETSSTTTSLALLLLATHPEAQRALLAEVDATEGREIDMELLAELPYTEAVIKETMRLYPPVNVLHRHAKGDIKLPDGRVVPDGTFLALSSYNLHHDPALWPEPERFVPERFLTGPGGGGGPTHPAAWSGFGLGARMCVGHKLASMIGKATLLSLFRRYTFSVAPHQPVPPPMATGLTFGPKGGVWLNVHAR</sequence>
<gene>
    <name evidence="4" type="primary">PLEST003876</name>
    <name evidence="4" type="ORF">PLESTB_000583900</name>
</gene>
<dbReference type="GO" id="GO:0016705">
    <property type="term" value="F:oxidoreductase activity, acting on paired donors, with incorporation or reduction of molecular oxygen"/>
    <property type="evidence" value="ECO:0007669"/>
    <property type="project" value="InterPro"/>
</dbReference>
<reference evidence="4 5" key="1">
    <citation type="journal article" date="2023" name="Commun. Biol.">
        <title>Reorganization of the ancestral sex-determining regions during the evolution of trioecy in Pleodorina starrii.</title>
        <authorList>
            <person name="Takahashi K."/>
            <person name="Suzuki S."/>
            <person name="Kawai-Toyooka H."/>
            <person name="Yamamoto K."/>
            <person name="Hamaji T."/>
            <person name="Ootsuki R."/>
            <person name="Yamaguchi H."/>
            <person name="Kawachi M."/>
            <person name="Higashiyama T."/>
            <person name="Nozaki H."/>
        </authorList>
    </citation>
    <scope>NUCLEOTIDE SEQUENCE [LARGE SCALE GENOMIC DNA]</scope>
    <source>
        <strain evidence="4 5">NIES-4479</strain>
    </source>
</reference>
<organism evidence="4 5">
    <name type="scientific">Pleodorina starrii</name>
    <dbReference type="NCBI Taxonomy" id="330485"/>
    <lineage>
        <taxon>Eukaryota</taxon>
        <taxon>Viridiplantae</taxon>
        <taxon>Chlorophyta</taxon>
        <taxon>core chlorophytes</taxon>
        <taxon>Chlorophyceae</taxon>
        <taxon>CS clade</taxon>
        <taxon>Chlamydomonadales</taxon>
        <taxon>Volvocaceae</taxon>
        <taxon>Pleodorina</taxon>
    </lineage>
</organism>
<dbReference type="Proteomes" id="UP001165080">
    <property type="component" value="Unassembled WGS sequence"/>
</dbReference>
<keyword evidence="3" id="KW-0812">Transmembrane</keyword>
<dbReference type="GO" id="GO:0005506">
    <property type="term" value="F:iron ion binding"/>
    <property type="evidence" value="ECO:0007669"/>
    <property type="project" value="InterPro"/>
</dbReference>
<dbReference type="InterPro" id="IPR002401">
    <property type="entry name" value="Cyt_P450_E_grp-I"/>
</dbReference>
<keyword evidence="5" id="KW-1185">Reference proteome</keyword>
<dbReference type="InterPro" id="IPR001128">
    <property type="entry name" value="Cyt_P450"/>
</dbReference>
<keyword evidence="3" id="KW-1133">Transmembrane helix</keyword>
<dbReference type="InterPro" id="IPR017972">
    <property type="entry name" value="Cyt_P450_CS"/>
</dbReference>
<dbReference type="PRINTS" id="PR00385">
    <property type="entry name" value="P450"/>
</dbReference>
<keyword evidence="3" id="KW-0472">Membrane</keyword>
<evidence type="ECO:0000256" key="3">
    <source>
        <dbReference type="SAM" id="Phobius"/>
    </source>
</evidence>
<dbReference type="PANTHER" id="PTHR24301:SF2">
    <property type="entry name" value="THROMBOXANE-A SYNTHASE"/>
    <property type="match status" value="1"/>
</dbReference>
<comment type="similarity">
    <text evidence="2">Belongs to the cytochrome P450 family.</text>
</comment>